<dbReference type="Proteomes" id="UP001198163">
    <property type="component" value="Unassembled WGS sequence"/>
</dbReference>
<dbReference type="AlphaFoldDB" id="A0AAE3EHK8"/>
<protein>
    <submittedName>
        <fullName evidence="1">Uncharacterized protein</fullName>
    </submittedName>
</protein>
<dbReference type="EMBL" id="JAINWA010000001">
    <property type="protein sequence ID" value="MCD1653644.1"/>
    <property type="molecule type" value="Genomic_DNA"/>
</dbReference>
<gene>
    <name evidence="1" type="ORF">K7J14_02890</name>
</gene>
<proteinExistence type="predicted"/>
<sequence>MLNEEDIVLLNLIRQSMLPGQDGIKMRAFLAFNRDHPLAKAEAVEALAAKDALVVKDDTLYPVENI</sequence>
<keyword evidence="2" id="KW-1185">Reference proteome</keyword>
<organism evidence="1 2">
    <name type="scientific">Teretinema zuelzerae</name>
    <dbReference type="NCBI Taxonomy" id="156"/>
    <lineage>
        <taxon>Bacteria</taxon>
        <taxon>Pseudomonadati</taxon>
        <taxon>Spirochaetota</taxon>
        <taxon>Spirochaetia</taxon>
        <taxon>Spirochaetales</taxon>
        <taxon>Treponemataceae</taxon>
        <taxon>Teretinema</taxon>
    </lineage>
</organism>
<dbReference type="RefSeq" id="WP_230752876.1">
    <property type="nucleotide sequence ID" value="NZ_JAINWA010000001.1"/>
</dbReference>
<evidence type="ECO:0000313" key="2">
    <source>
        <dbReference type="Proteomes" id="UP001198163"/>
    </source>
</evidence>
<comment type="caution">
    <text evidence="1">The sequence shown here is derived from an EMBL/GenBank/DDBJ whole genome shotgun (WGS) entry which is preliminary data.</text>
</comment>
<evidence type="ECO:0000313" key="1">
    <source>
        <dbReference type="EMBL" id="MCD1653644.1"/>
    </source>
</evidence>
<name>A0AAE3EHK8_9SPIR</name>
<accession>A0AAE3EHK8</accession>
<reference evidence="1" key="1">
    <citation type="submission" date="2021-08" db="EMBL/GenBank/DDBJ databases">
        <title>Comparative analyses of Brucepasteria parasyntrophica and Teretinema zuelzerae.</title>
        <authorList>
            <person name="Song Y."/>
            <person name="Brune A."/>
        </authorList>
    </citation>
    <scope>NUCLEOTIDE SEQUENCE</scope>
    <source>
        <strain evidence="1">DSM 1903</strain>
    </source>
</reference>